<sequence>MTFTARAAAAAVATAILLAAGPASSQPGLTLPSRPDAATDKFATMDKTARRAISVACSKEADDQGLKGKARGKYRSACKRDKAAAAAAAAPAPAPTPEKPK</sequence>
<keyword evidence="3" id="KW-1185">Reference proteome</keyword>
<organism evidence="2 3">
    <name type="scientific">Bradyrhizobium aeschynomenes</name>
    <dbReference type="NCBI Taxonomy" id="2734909"/>
    <lineage>
        <taxon>Bacteria</taxon>
        <taxon>Pseudomonadati</taxon>
        <taxon>Pseudomonadota</taxon>
        <taxon>Alphaproteobacteria</taxon>
        <taxon>Hyphomicrobiales</taxon>
        <taxon>Nitrobacteraceae</taxon>
        <taxon>Bradyrhizobium</taxon>
    </lineage>
</organism>
<proteinExistence type="predicted"/>
<evidence type="ECO:0008006" key="4">
    <source>
        <dbReference type="Google" id="ProtNLM"/>
    </source>
</evidence>
<dbReference type="EMBL" id="JABFDN010000004">
    <property type="protein sequence ID" value="NPU66293.1"/>
    <property type="molecule type" value="Genomic_DNA"/>
</dbReference>
<dbReference type="Proteomes" id="UP000886476">
    <property type="component" value="Unassembled WGS sequence"/>
</dbReference>
<dbReference type="RefSeq" id="WP_172111387.1">
    <property type="nucleotide sequence ID" value="NZ_JABFDN010000004.1"/>
</dbReference>
<comment type="caution">
    <text evidence="2">The sequence shown here is derived from an EMBL/GenBank/DDBJ whole genome shotgun (WGS) entry which is preliminary data.</text>
</comment>
<evidence type="ECO:0000313" key="3">
    <source>
        <dbReference type="Proteomes" id="UP000886476"/>
    </source>
</evidence>
<keyword evidence="1" id="KW-0732">Signal</keyword>
<feature type="signal peptide" evidence="1">
    <location>
        <begin position="1"/>
        <end position="25"/>
    </location>
</feature>
<feature type="chain" id="PRO_5046757637" description="Phosphate starvation-inducible protein PsiF" evidence="1">
    <location>
        <begin position="26"/>
        <end position="101"/>
    </location>
</feature>
<name>A0ABX2CDM8_9BRAD</name>
<protein>
    <recommendedName>
        <fullName evidence="4">Phosphate starvation-inducible protein PsiF</fullName>
    </recommendedName>
</protein>
<reference evidence="2" key="1">
    <citation type="submission" date="2020-05" db="EMBL/GenBank/DDBJ databases">
        <title>Nod-independent and nitrogen-fixing Bradyrhizobium aeschynomene sp. nov. isolated from nodules of Aeschynomene indica.</title>
        <authorList>
            <person name="Zhang Z."/>
        </authorList>
    </citation>
    <scope>NUCLEOTIDE SEQUENCE</scope>
    <source>
        <strain evidence="2">83012</strain>
    </source>
</reference>
<accession>A0ABX2CDM8</accession>
<gene>
    <name evidence="2" type="ORF">HL667_14910</name>
</gene>
<evidence type="ECO:0000313" key="2">
    <source>
        <dbReference type="EMBL" id="NPU66293.1"/>
    </source>
</evidence>
<evidence type="ECO:0000256" key="1">
    <source>
        <dbReference type="SAM" id="SignalP"/>
    </source>
</evidence>